<dbReference type="EMBL" id="FNTL01000005">
    <property type="protein sequence ID" value="SEE81871.1"/>
    <property type="molecule type" value="Genomic_DNA"/>
</dbReference>
<dbReference type="AlphaFoldDB" id="A0A1H5LZN9"/>
<dbReference type="Proteomes" id="UP000183407">
    <property type="component" value="Unassembled WGS sequence"/>
</dbReference>
<feature type="compositionally biased region" description="Polar residues" evidence="1">
    <location>
        <begin position="23"/>
        <end position="35"/>
    </location>
</feature>
<evidence type="ECO:0000256" key="1">
    <source>
        <dbReference type="SAM" id="MobiDB-lite"/>
    </source>
</evidence>
<evidence type="ECO:0000313" key="2">
    <source>
        <dbReference type="EMBL" id="SEE81871.1"/>
    </source>
</evidence>
<gene>
    <name evidence="2" type="ORF">SAMN04490220_8505</name>
</gene>
<sequence length="166" mass="17765">MRAAPRRRTATGRYRIPLADADASNNTELTSTATTSRHRSYPHPGGLSTAHRLNLRLDGSLDLGAARACLTGADRIGHPSPQLWETPTTIRQTLNNAATGDGDIYDARAHASQFAVTAATFCATAAGGRSVQRGEPTERMVREAAFSMVCTSTPEIKSRMLTARSP</sequence>
<dbReference type="RefSeq" id="WP_073369602.1">
    <property type="nucleotide sequence ID" value="NZ_FNTL01000005.1"/>
</dbReference>
<accession>A0A1H5LZN9</accession>
<organism evidence="2 3">
    <name type="scientific">Rhodococcus jostii</name>
    <dbReference type="NCBI Taxonomy" id="132919"/>
    <lineage>
        <taxon>Bacteria</taxon>
        <taxon>Bacillati</taxon>
        <taxon>Actinomycetota</taxon>
        <taxon>Actinomycetes</taxon>
        <taxon>Mycobacteriales</taxon>
        <taxon>Nocardiaceae</taxon>
        <taxon>Rhodococcus</taxon>
    </lineage>
</organism>
<feature type="compositionally biased region" description="Basic residues" evidence="1">
    <location>
        <begin position="1"/>
        <end position="10"/>
    </location>
</feature>
<name>A0A1H5LZN9_RHOJO</name>
<reference evidence="3" key="1">
    <citation type="submission" date="2016-10" db="EMBL/GenBank/DDBJ databases">
        <authorList>
            <person name="Varghese N."/>
        </authorList>
    </citation>
    <scope>NUCLEOTIDE SEQUENCE [LARGE SCALE GENOMIC DNA]</scope>
    <source>
        <strain evidence="3">DSM 44719</strain>
    </source>
</reference>
<feature type="region of interest" description="Disordered" evidence="1">
    <location>
        <begin position="1"/>
        <end position="47"/>
    </location>
</feature>
<protein>
    <submittedName>
        <fullName evidence="2">Uncharacterized protein</fullName>
    </submittedName>
</protein>
<proteinExistence type="predicted"/>
<evidence type="ECO:0000313" key="3">
    <source>
        <dbReference type="Proteomes" id="UP000183407"/>
    </source>
</evidence>